<proteinExistence type="predicted"/>
<name>A0A0B0PFI2_GOSAR</name>
<evidence type="ECO:0000313" key="2">
    <source>
        <dbReference type="Proteomes" id="UP000032142"/>
    </source>
</evidence>
<accession>A0A0B0PFI2</accession>
<organism evidence="1 2">
    <name type="scientific">Gossypium arboreum</name>
    <name type="common">Tree cotton</name>
    <name type="synonym">Gossypium nanking</name>
    <dbReference type="NCBI Taxonomy" id="29729"/>
    <lineage>
        <taxon>Eukaryota</taxon>
        <taxon>Viridiplantae</taxon>
        <taxon>Streptophyta</taxon>
        <taxon>Embryophyta</taxon>
        <taxon>Tracheophyta</taxon>
        <taxon>Spermatophyta</taxon>
        <taxon>Magnoliopsida</taxon>
        <taxon>eudicotyledons</taxon>
        <taxon>Gunneridae</taxon>
        <taxon>Pentapetalae</taxon>
        <taxon>rosids</taxon>
        <taxon>malvids</taxon>
        <taxon>Malvales</taxon>
        <taxon>Malvaceae</taxon>
        <taxon>Malvoideae</taxon>
        <taxon>Gossypium</taxon>
    </lineage>
</organism>
<dbReference type="EMBL" id="KN420816">
    <property type="protein sequence ID" value="KHG22161.1"/>
    <property type="molecule type" value="Genomic_DNA"/>
</dbReference>
<dbReference type="Proteomes" id="UP000032142">
    <property type="component" value="Unassembled WGS sequence"/>
</dbReference>
<sequence>MAGQLYLT</sequence>
<evidence type="ECO:0000313" key="1">
    <source>
        <dbReference type="EMBL" id="KHG22161.1"/>
    </source>
</evidence>
<reference evidence="2" key="1">
    <citation type="submission" date="2014-09" db="EMBL/GenBank/DDBJ databases">
        <authorList>
            <person name="Mudge J."/>
            <person name="Ramaraj T."/>
            <person name="Lindquist I.E."/>
            <person name="Bharti A.K."/>
            <person name="Sundararajan A."/>
            <person name="Cameron C.T."/>
            <person name="Woodward J.E."/>
            <person name="May G.D."/>
            <person name="Brubaker C."/>
            <person name="Broadhvest J."/>
            <person name="Wilkins T.A."/>
        </authorList>
    </citation>
    <scope>NUCLEOTIDE SEQUENCE</scope>
    <source>
        <strain evidence="2">cv. AKA8401</strain>
    </source>
</reference>
<protein>
    <submittedName>
        <fullName evidence="1">Uncharacterized protein</fullName>
    </submittedName>
</protein>
<keyword evidence="2" id="KW-1185">Reference proteome</keyword>
<gene>
    <name evidence="1" type="ORF">F383_27525</name>
</gene>